<dbReference type="Proteomes" id="UP000019376">
    <property type="component" value="Unassembled WGS sequence"/>
</dbReference>
<dbReference type="EMBL" id="KB644414">
    <property type="protein sequence ID" value="EPS32420.1"/>
    <property type="molecule type" value="Genomic_DNA"/>
</dbReference>
<feature type="region of interest" description="Disordered" evidence="1">
    <location>
        <begin position="164"/>
        <end position="187"/>
    </location>
</feature>
<evidence type="ECO:0000313" key="2">
    <source>
        <dbReference type="EMBL" id="EPS32420.1"/>
    </source>
</evidence>
<accession>S7ZP20</accession>
<feature type="region of interest" description="Disordered" evidence="1">
    <location>
        <begin position="97"/>
        <end position="122"/>
    </location>
</feature>
<name>S7ZP20_PENO1</name>
<organism evidence="2 3">
    <name type="scientific">Penicillium oxalicum (strain 114-2 / CGMCC 5302)</name>
    <name type="common">Penicillium decumbens</name>
    <dbReference type="NCBI Taxonomy" id="933388"/>
    <lineage>
        <taxon>Eukaryota</taxon>
        <taxon>Fungi</taxon>
        <taxon>Dikarya</taxon>
        <taxon>Ascomycota</taxon>
        <taxon>Pezizomycotina</taxon>
        <taxon>Eurotiomycetes</taxon>
        <taxon>Eurotiomycetidae</taxon>
        <taxon>Eurotiales</taxon>
        <taxon>Aspergillaceae</taxon>
        <taxon>Penicillium</taxon>
    </lineage>
</organism>
<proteinExistence type="predicted"/>
<dbReference type="HOGENOM" id="CLU_1256427_0_0_1"/>
<protein>
    <submittedName>
        <fullName evidence="2">Uncharacterized protein</fullName>
    </submittedName>
</protein>
<feature type="compositionally biased region" description="Polar residues" evidence="1">
    <location>
        <begin position="164"/>
        <end position="182"/>
    </location>
</feature>
<evidence type="ECO:0000313" key="3">
    <source>
        <dbReference type="Proteomes" id="UP000019376"/>
    </source>
</evidence>
<evidence type="ECO:0000256" key="1">
    <source>
        <dbReference type="SAM" id="MobiDB-lite"/>
    </source>
</evidence>
<sequence length="220" mass="23838">MVSKSESSLQSTAMISYAKGMEGAFLVYSKIPVSILMADCIRVQISLVLLGRSDRAYEAIWERECAMKLVADLELNKRPGPFYRILLLTHVPRTEGGGIGHSGPADGGLPQSRRLPSRKRSRLSVEISGATSRLTGSLILEVLNCLNLPRSKILATTRNASQAKVPPSLNQVVEQSDTSGLSGPSFAPWASTQPRSFGPIRALECAVVCRRLSVDRIDTS</sequence>
<keyword evidence="3" id="KW-1185">Reference proteome</keyword>
<gene>
    <name evidence="2" type="ORF">PDE_07380</name>
</gene>
<reference evidence="2 3" key="1">
    <citation type="journal article" date="2013" name="PLoS ONE">
        <title>Genomic and secretomic analyses reveal unique features of the lignocellulolytic enzyme system of Penicillium decumbens.</title>
        <authorList>
            <person name="Liu G."/>
            <person name="Zhang L."/>
            <person name="Wei X."/>
            <person name="Zou G."/>
            <person name="Qin Y."/>
            <person name="Ma L."/>
            <person name="Li J."/>
            <person name="Zheng H."/>
            <person name="Wang S."/>
            <person name="Wang C."/>
            <person name="Xun L."/>
            <person name="Zhao G.-P."/>
            <person name="Zhou Z."/>
            <person name="Qu Y."/>
        </authorList>
    </citation>
    <scope>NUCLEOTIDE SEQUENCE [LARGE SCALE GENOMIC DNA]</scope>
    <source>
        <strain evidence="3">114-2 / CGMCC 5302</strain>
    </source>
</reference>
<dbReference type="AlphaFoldDB" id="S7ZP20"/>